<proteinExistence type="predicted"/>
<evidence type="ECO:0000313" key="2">
    <source>
        <dbReference type="Proteomes" id="UP000035083"/>
    </source>
</evidence>
<keyword evidence="2" id="KW-1185">Reference proteome</keyword>
<dbReference type="Proteomes" id="UP000035083">
    <property type="component" value="Unassembled WGS sequence"/>
</dbReference>
<reference evidence="1 2" key="1">
    <citation type="submission" date="2012-12" db="EMBL/GenBank/DDBJ databases">
        <title>Whole genome shotgun sequence of Gordonia sihwensis NBRC 108236.</title>
        <authorList>
            <person name="Yoshida I."/>
            <person name="Hosoyama A."/>
            <person name="Tsuchikane K."/>
            <person name="Ando Y."/>
            <person name="Baba S."/>
            <person name="Ohji S."/>
            <person name="Hamada M."/>
            <person name="Tamura T."/>
            <person name="Yamazoe A."/>
            <person name="Yamazaki S."/>
            <person name="Fujita N."/>
        </authorList>
    </citation>
    <scope>NUCLEOTIDE SEQUENCE [LARGE SCALE GENOMIC DNA]</scope>
    <source>
        <strain evidence="1 2">NBRC 108236</strain>
    </source>
</reference>
<accession>L7LG28</accession>
<dbReference type="AlphaFoldDB" id="L7LG28"/>
<dbReference type="RefSeq" id="WP_006895147.1">
    <property type="nucleotide sequence ID" value="NZ_BANU01000006.1"/>
</dbReference>
<dbReference type="EMBL" id="BANU01000006">
    <property type="protein sequence ID" value="GAC59859.1"/>
    <property type="molecule type" value="Genomic_DNA"/>
</dbReference>
<name>L7LG28_9ACTN</name>
<evidence type="ECO:0000313" key="1">
    <source>
        <dbReference type="EMBL" id="GAC59859.1"/>
    </source>
</evidence>
<gene>
    <name evidence="1" type="ORF">GSI01S_06_00140</name>
</gene>
<comment type="caution">
    <text evidence="1">The sequence shown here is derived from an EMBL/GenBank/DDBJ whole genome shotgun (WGS) entry which is preliminary data.</text>
</comment>
<sequence length="161" mass="17491">MSEDDHYLDAAIREILVHDRDLLDRLGNDADVDQENRQLLAELAVAHRRSELDLTLSLDESADIAGMTSVEIQNLLAEGALIAYSVDGIDRIPRWQFTEGGVLPGVGIIAAAVPVDCPIESLVAFLNIENEDCDDLTPLAFIESGGDPAAVADLVRELDQR</sequence>
<organism evidence="1 2">
    <name type="scientific">Gordonia sihwensis NBRC 108236</name>
    <dbReference type="NCBI Taxonomy" id="1223544"/>
    <lineage>
        <taxon>Bacteria</taxon>
        <taxon>Bacillati</taxon>
        <taxon>Actinomycetota</taxon>
        <taxon>Actinomycetes</taxon>
        <taxon>Mycobacteriales</taxon>
        <taxon>Gordoniaceae</taxon>
        <taxon>Gordonia</taxon>
    </lineage>
</organism>
<protein>
    <submittedName>
        <fullName evidence="1">Uncharacterized protein</fullName>
    </submittedName>
</protein>